<dbReference type="Proteomes" id="UP000233469">
    <property type="component" value="Unassembled WGS sequence"/>
</dbReference>
<evidence type="ECO:0000256" key="1">
    <source>
        <dbReference type="SAM" id="MobiDB-lite"/>
    </source>
</evidence>
<comment type="caution">
    <text evidence="2">The sequence shown here is derived from an EMBL/GenBank/DDBJ whole genome shotgun (WGS) entry which is preliminary data.</text>
</comment>
<proteinExistence type="predicted"/>
<evidence type="ECO:0000313" key="3">
    <source>
        <dbReference type="Proteomes" id="UP000233469"/>
    </source>
</evidence>
<gene>
    <name evidence="2" type="ORF">RhiirC2_806875</name>
</gene>
<sequence length="108" mass="12532">MEKGKESSDSIYKQEIDALRKPRLNSIEENSRLQEIISKKDNEIADLSNPPPPPMNDPLQKLPGWLSDDLRPLVYERGLENKVMELDKSFARENILEALQELLPWDEM</sequence>
<dbReference type="AlphaFoldDB" id="A0A2N1KJ62"/>
<dbReference type="EMBL" id="LLXL01010590">
    <property type="protein sequence ID" value="PKK35138.1"/>
    <property type="molecule type" value="Genomic_DNA"/>
</dbReference>
<feature type="non-terminal residue" evidence="2">
    <location>
        <position position="108"/>
    </location>
</feature>
<evidence type="ECO:0000313" key="2">
    <source>
        <dbReference type="EMBL" id="PKK35138.1"/>
    </source>
</evidence>
<protein>
    <submittedName>
        <fullName evidence="2">Uncharacterized protein</fullName>
    </submittedName>
</protein>
<name>A0A2N1KJ62_9GLOM</name>
<accession>A0A2N1KJ62</accession>
<reference evidence="2 3" key="2">
    <citation type="submission" date="2017-10" db="EMBL/GenBank/DDBJ databases">
        <title>Extensive intraspecific genome diversity in a model arbuscular mycorrhizal fungus.</title>
        <authorList>
            <person name="Chen E.C.H."/>
            <person name="Morin E."/>
            <person name="Baudet D."/>
            <person name="Noel J."/>
            <person name="Ndikumana S."/>
            <person name="Charron P."/>
            <person name="St-Onge C."/>
            <person name="Giorgi J."/>
            <person name="Grigoriev I.V."/>
            <person name="Roux C."/>
            <person name="Martin F.M."/>
            <person name="Corradi N."/>
        </authorList>
    </citation>
    <scope>NUCLEOTIDE SEQUENCE [LARGE SCALE GENOMIC DNA]</scope>
    <source>
        <strain evidence="2 3">C2</strain>
    </source>
</reference>
<feature type="region of interest" description="Disordered" evidence="1">
    <location>
        <begin position="41"/>
        <end position="61"/>
    </location>
</feature>
<organism evidence="2 3">
    <name type="scientific">Rhizophagus irregularis</name>
    <dbReference type="NCBI Taxonomy" id="588596"/>
    <lineage>
        <taxon>Eukaryota</taxon>
        <taxon>Fungi</taxon>
        <taxon>Fungi incertae sedis</taxon>
        <taxon>Mucoromycota</taxon>
        <taxon>Glomeromycotina</taxon>
        <taxon>Glomeromycetes</taxon>
        <taxon>Glomerales</taxon>
        <taxon>Glomeraceae</taxon>
        <taxon>Rhizophagus</taxon>
    </lineage>
</organism>
<reference evidence="2 3" key="1">
    <citation type="submission" date="2016-04" db="EMBL/GenBank/DDBJ databases">
        <title>Genome analyses suggest a sexual origin of heterokaryosis in a supposedly ancient asexual fungus.</title>
        <authorList>
            <person name="Ropars J."/>
            <person name="Sedzielewska K."/>
            <person name="Noel J."/>
            <person name="Charron P."/>
            <person name="Farinelli L."/>
            <person name="Marton T."/>
            <person name="Kruger M."/>
            <person name="Pelin A."/>
            <person name="Brachmann A."/>
            <person name="Corradi N."/>
        </authorList>
    </citation>
    <scope>NUCLEOTIDE SEQUENCE [LARGE SCALE GENOMIC DNA]</scope>
    <source>
        <strain evidence="2 3">C2</strain>
    </source>
</reference>